<dbReference type="PANTHER" id="PTHR30538">
    <property type="entry name" value="LYSINE 2,3-AMINOMUTASE-RELATED"/>
    <property type="match status" value="1"/>
</dbReference>
<evidence type="ECO:0000256" key="1">
    <source>
        <dbReference type="ARBA" id="ARBA00001933"/>
    </source>
</evidence>
<proteinExistence type="predicted"/>
<dbReference type="CDD" id="cd01335">
    <property type="entry name" value="Radical_SAM"/>
    <property type="match status" value="1"/>
</dbReference>
<evidence type="ECO:0000256" key="7">
    <source>
        <dbReference type="ARBA" id="ARBA00023014"/>
    </source>
</evidence>
<dbReference type="InterPro" id="IPR007197">
    <property type="entry name" value="rSAM"/>
</dbReference>
<dbReference type="OrthoDB" id="5396721at2759"/>
<keyword evidence="4" id="KW-0479">Metal-binding</keyword>
<keyword evidence="2" id="KW-0004">4Fe-4S</keyword>
<dbReference type="SFLD" id="SFLDG01070">
    <property type="entry name" value="PLP-dependent"/>
    <property type="match status" value="1"/>
</dbReference>
<dbReference type="PROSITE" id="PS51918">
    <property type="entry name" value="RADICAL_SAM"/>
    <property type="match status" value="1"/>
</dbReference>
<evidence type="ECO:0000256" key="3">
    <source>
        <dbReference type="ARBA" id="ARBA00022691"/>
    </source>
</evidence>
<gene>
    <name evidence="10" type="ORF">OKA104_LOCUS41206</name>
    <name evidence="9" type="ORF">VCS650_LOCUS4606</name>
</gene>
<keyword evidence="5" id="KW-0663">Pyridoxal phosphate</keyword>
<dbReference type="EMBL" id="CAJNON010000026">
    <property type="protein sequence ID" value="CAF0812162.1"/>
    <property type="molecule type" value="Genomic_DNA"/>
</dbReference>
<keyword evidence="3" id="KW-0949">S-adenosyl-L-methionine</keyword>
<dbReference type="GO" id="GO:0051539">
    <property type="term" value="F:4 iron, 4 sulfur cluster binding"/>
    <property type="evidence" value="ECO:0007669"/>
    <property type="project" value="UniProtKB-KW"/>
</dbReference>
<evidence type="ECO:0000313" key="10">
    <source>
        <dbReference type="EMBL" id="CAF4205104.1"/>
    </source>
</evidence>
<evidence type="ECO:0000256" key="2">
    <source>
        <dbReference type="ARBA" id="ARBA00022485"/>
    </source>
</evidence>
<dbReference type="Gene3D" id="3.20.20.70">
    <property type="entry name" value="Aldolase class I"/>
    <property type="match status" value="1"/>
</dbReference>
<reference evidence="9" key="1">
    <citation type="submission" date="2021-02" db="EMBL/GenBank/DDBJ databases">
        <authorList>
            <person name="Nowell W R."/>
        </authorList>
    </citation>
    <scope>NUCLEOTIDE SEQUENCE</scope>
</reference>
<evidence type="ECO:0000313" key="9">
    <source>
        <dbReference type="EMBL" id="CAF0812162.1"/>
    </source>
</evidence>
<dbReference type="GO" id="GO:0003824">
    <property type="term" value="F:catalytic activity"/>
    <property type="evidence" value="ECO:0007669"/>
    <property type="project" value="InterPro"/>
</dbReference>
<dbReference type="InterPro" id="IPR058240">
    <property type="entry name" value="rSAM_sf"/>
</dbReference>
<dbReference type="Pfam" id="PF04055">
    <property type="entry name" value="Radical_SAM"/>
    <property type="match status" value="1"/>
</dbReference>
<accession>A0A813TGD2</accession>
<dbReference type="InterPro" id="IPR003739">
    <property type="entry name" value="Lys_aminomutase/Glu_NH3_mut"/>
</dbReference>
<keyword evidence="6" id="KW-0408">Iron</keyword>
<dbReference type="Proteomes" id="UP000663881">
    <property type="component" value="Unassembled WGS sequence"/>
</dbReference>
<organism evidence="9 11">
    <name type="scientific">Adineta steineri</name>
    <dbReference type="NCBI Taxonomy" id="433720"/>
    <lineage>
        <taxon>Eukaryota</taxon>
        <taxon>Metazoa</taxon>
        <taxon>Spiralia</taxon>
        <taxon>Gnathifera</taxon>
        <taxon>Rotifera</taxon>
        <taxon>Eurotatoria</taxon>
        <taxon>Bdelloidea</taxon>
        <taxon>Adinetida</taxon>
        <taxon>Adinetidae</taxon>
        <taxon>Adineta</taxon>
    </lineage>
</organism>
<protein>
    <recommendedName>
        <fullName evidence="8">Radical SAM core domain-containing protein</fullName>
    </recommendedName>
</protein>
<dbReference type="EMBL" id="CAJOAY010009494">
    <property type="protein sequence ID" value="CAF4205104.1"/>
    <property type="molecule type" value="Genomic_DNA"/>
</dbReference>
<dbReference type="AlphaFoldDB" id="A0A813TGD2"/>
<evidence type="ECO:0000313" key="11">
    <source>
        <dbReference type="Proteomes" id="UP000663891"/>
    </source>
</evidence>
<evidence type="ECO:0000256" key="5">
    <source>
        <dbReference type="ARBA" id="ARBA00022898"/>
    </source>
</evidence>
<dbReference type="PANTHER" id="PTHR30538:SF0">
    <property type="entry name" value="L-LYSINE 2,3-AMINOMUTASE AQ_1632-RELATED"/>
    <property type="match status" value="1"/>
</dbReference>
<comment type="caution">
    <text evidence="9">The sequence shown here is derived from an EMBL/GenBank/DDBJ whole genome shotgun (WGS) entry which is preliminary data.</text>
</comment>
<dbReference type="Proteomes" id="UP000663891">
    <property type="component" value="Unassembled WGS sequence"/>
</dbReference>
<dbReference type="SUPFAM" id="SSF102114">
    <property type="entry name" value="Radical SAM enzymes"/>
    <property type="match status" value="1"/>
</dbReference>
<comment type="cofactor">
    <cofactor evidence="1">
        <name>pyridoxal 5'-phosphate</name>
        <dbReference type="ChEBI" id="CHEBI:597326"/>
    </cofactor>
</comment>
<evidence type="ECO:0000256" key="6">
    <source>
        <dbReference type="ARBA" id="ARBA00023004"/>
    </source>
</evidence>
<dbReference type="NCBIfam" id="TIGR00238">
    <property type="entry name" value="KamA family radical SAM protein"/>
    <property type="match status" value="1"/>
</dbReference>
<dbReference type="SFLD" id="SFLDS00029">
    <property type="entry name" value="Radical_SAM"/>
    <property type="match status" value="1"/>
</dbReference>
<dbReference type="InterPro" id="IPR013785">
    <property type="entry name" value="Aldolase_TIM"/>
</dbReference>
<dbReference type="GO" id="GO:0046872">
    <property type="term" value="F:metal ion binding"/>
    <property type="evidence" value="ECO:0007669"/>
    <property type="project" value="UniProtKB-KW"/>
</dbReference>
<evidence type="ECO:0000259" key="8">
    <source>
        <dbReference type="PROSITE" id="PS51918"/>
    </source>
</evidence>
<name>A0A813TGD2_9BILA</name>
<feature type="domain" description="Radical SAM core" evidence="8">
    <location>
        <begin position="127"/>
        <end position="352"/>
    </location>
</feature>
<keyword evidence="7" id="KW-0411">Iron-sulfur</keyword>
<evidence type="ECO:0000256" key="4">
    <source>
        <dbReference type="ARBA" id="ARBA00022723"/>
    </source>
</evidence>
<sequence length="468" mass="54406">MLSRFNYSRLSPNSFWTKTSLYKTISESDFINHNWQSKNTLNNNTIMNIADTLSEFWSDVSRSQSSSTMSIKITPYIISLINWNDPYNCPIRKQFLPVKSTIESDHPLLKLDSLNEQIDSPVDGLIHRYNDKVLFLTSSICPVYCRFCTRSYSIGKNTESVNKKKFIPGKSRYEKIYDYIEKHEEIEDVVISGGDIYMLPAHTLFELGKRLLSIEHIRRIRFATKGLSVMPMKILSDSSWFESLAKLNNLARDQYKSIAIHTHINHPNEITYITKNAAEKLYKANIHVRNQSVLLRGINDNIETMYELIKYLSYINIQPYYVYLHDMVSGAEEFRTSLHFAVELEKLLRGCTAGFNMPQFIVDLPNGGGKRLVSSFDSYDRQTGISIFRSPQITRRKLEQSKTSTDLFFYFDPLRSISEKYQNYNATQFTELVNEQIINSQKNSRSVMPEKNILLKCEPNTNFRFKSI</sequence>